<dbReference type="Proteomes" id="UP000256321">
    <property type="component" value="Unassembled WGS sequence"/>
</dbReference>
<dbReference type="Gene3D" id="2.30.30.790">
    <property type="match status" value="1"/>
</dbReference>
<dbReference type="HAMAP" id="MF_00402">
    <property type="entry name" value="Ribosomal_bL19"/>
    <property type="match status" value="1"/>
</dbReference>
<keyword evidence="2 5" id="KW-0689">Ribosomal protein</keyword>
<dbReference type="Pfam" id="PF01245">
    <property type="entry name" value="Ribosomal_L19"/>
    <property type="match status" value="1"/>
</dbReference>
<evidence type="ECO:0000256" key="5">
    <source>
        <dbReference type="HAMAP-Rule" id="MF_00402"/>
    </source>
</evidence>
<gene>
    <name evidence="5 7" type="primary">rplS</name>
    <name evidence="8" type="ORF">DWU89_02035</name>
    <name evidence="7" type="ORF">H8784_02015</name>
</gene>
<dbReference type="PIRSF" id="PIRSF002191">
    <property type="entry name" value="Ribosomal_L19"/>
    <property type="match status" value="1"/>
</dbReference>
<comment type="function">
    <text evidence="5 6">This protein is located at the 30S-50S ribosomal subunit interface and may play a role in the structure and function of the aminoacyl-tRNA binding site.</text>
</comment>
<evidence type="ECO:0000256" key="2">
    <source>
        <dbReference type="ARBA" id="ARBA00022980"/>
    </source>
</evidence>
<dbReference type="RefSeq" id="WP_115498015.1">
    <property type="nucleotide sequence ID" value="NZ_JACRTI010000003.1"/>
</dbReference>
<keyword evidence="10" id="KW-1185">Reference proteome</keyword>
<dbReference type="InterPro" id="IPR018257">
    <property type="entry name" value="Ribosomal_bL19_CS"/>
</dbReference>
<dbReference type="PRINTS" id="PR00061">
    <property type="entry name" value="RIBOSOMALL19"/>
</dbReference>
<protein>
    <recommendedName>
        <fullName evidence="4 5">Large ribosomal subunit protein bL19</fullName>
    </recommendedName>
</protein>
<comment type="caution">
    <text evidence="8">The sequence shown here is derived from an EMBL/GenBank/DDBJ whole genome shotgun (WGS) entry which is preliminary data.</text>
</comment>
<accession>A0A3D8HIT8</accession>
<evidence type="ECO:0000313" key="10">
    <source>
        <dbReference type="Proteomes" id="UP000629596"/>
    </source>
</evidence>
<dbReference type="Proteomes" id="UP000629596">
    <property type="component" value="Unassembled WGS sequence"/>
</dbReference>
<reference evidence="8 9" key="1">
    <citation type="submission" date="2018-07" db="EMBL/GenBank/DDBJ databases">
        <title>Parabacteroides acidifaciens nov. sp., isolated from human feces.</title>
        <authorList>
            <person name="Wang Y.J."/>
        </authorList>
    </citation>
    <scope>NUCLEOTIDE SEQUENCE [LARGE SCALE GENOMIC DNA]</scope>
    <source>
        <strain evidence="8 9">426-9</strain>
    </source>
</reference>
<evidence type="ECO:0000256" key="1">
    <source>
        <dbReference type="ARBA" id="ARBA00005781"/>
    </source>
</evidence>
<evidence type="ECO:0000313" key="7">
    <source>
        <dbReference type="EMBL" id="MBC8600493.1"/>
    </source>
</evidence>
<comment type="similarity">
    <text evidence="1 5 6">Belongs to the bacterial ribosomal protein bL19 family.</text>
</comment>
<evidence type="ECO:0000256" key="4">
    <source>
        <dbReference type="ARBA" id="ARBA00035171"/>
    </source>
</evidence>
<proteinExistence type="inferred from homology"/>
<name>A0A3D8HIT8_9BACT</name>
<dbReference type="AlphaFoldDB" id="A0A3D8HIT8"/>
<dbReference type="EMBL" id="QREV01000003">
    <property type="protein sequence ID" value="RDU50793.1"/>
    <property type="molecule type" value="Genomic_DNA"/>
</dbReference>
<evidence type="ECO:0000313" key="9">
    <source>
        <dbReference type="Proteomes" id="UP000256321"/>
    </source>
</evidence>
<dbReference type="GO" id="GO:0022625">
    <property type="term" value="C:cytosolic large ribosomal subunit"/>
    <property type="evidence" value="ECO:0007669"/>
    <property type="project" value="TreeGrafter"/>
</dbReference>
<dbReference type="PANTHER" id="PTHR15680:SF9">
    <property type="entry name" value="LARGE RIBOSOMAL SUBUNIT PROTEIN BL19M"/>
    <property type="match status" value="1"/>
</dbReference>
<dbReference type="GO" id="GO:0006412">
    <property type="term" value="P:translation"/>
    <property type="evidence" value="ECO:0007669"/>
    <property type="project" value="UniProtKB-UniRule"/>
</dbReference>
<keyword evidence="3 5" id="KW-0687">Ribonucleoprotein</keyword>
<evidence type="ECO:0000256" key="3">
    <source>
        <dbReference type="ARBA" id="ARBA00023274"/>
    </source>
</evidence>
<reference evidence="7 10" key="2">
    <citation type="submission" date="2020-08" db="EMBL/GenBank/DDBJ databases">
        <title>Genome public.</title>
        <authorList>
            <person name="Liu C."/>
            <person name="Sun Q."/>
        </authorList>
    </citation>
    <scope>NUCLEOTIDE SEQUENCE [LARGE SCALE GENOMIC DNA]</scope>
    <source>
        <strain evidence="7 10">426_9</strain>
    </source>
</reference>
<dbReference type="InterPro" id="IPR008991">
    <property type="entry name" value="Translation_prot_SH3-like_sf"/>
</dbReference>
<dbReference type="EMBL" id="JACRTI010000003">
    <property type="protein sequence ID" value="MBC8600493.1"/>
    <property type="molecule type" value="Genomic_DNA"/>
</dbReference>
<evidence type="ECO:0000256" key="6">
    <source>
        <dbReference type="RuleBase" id="RU000559"/>
    </source>
</evidence>
<sequence>MDLIKVVNEAFATKKEYPSFKSGDTITVAYRIKEGNKERIQQYRGVVIRISGHGDKKRFTVRKMSENVGVERIFPIESPFIESITVNKFGKVRRAKLYYLRALTGKKARIKERRV</sequence>
<dbReference type="SUPFAM" id="SSF50104">
    <property type="entry name" value="Translation proteins SH3-like domain"/>
    <property type="match status" value="1"/>
</dbReference>
<dbReference type="PANTHER" id="PTHR15680">
    <property type="entry name" value="RIBOSOMAL PROTEIN L19"/>
    <property type="match status" value="1"/>
</dbReference>
<dbReference type="InterPro" id="IPR038657">
    <property type="entry name" value="Ribosomal_bL19_sf"/>
</dbReference>
<organism evidence="8 9">
    <name type="scientific">Parabacteroides acidifaciens</name>
    <dbReference type="NCBI Taxonomy" id="2290935"/>
    <lineage>
        <taxon>Bacteria</taxon>
        <taxon>Pseudomonadati</taxon>
        <taxon>Bacteroidota</taxon>
        <taxon>Bacteroidia</taxon>
        <taxon>Bacteroidales</taxon>
        <taxon>Tannerellaceae</taxon>
        <taxon>Parabacteroides</taxon>
    </lineage>
</organism>
<dbReference type="NCBIfam" id="TIGR01024">
    <property type="entry name" value="rplS_bact"/>
    <property type="match status" value="1"/>
</dbReference>
<dbReference type="PROSITE" id="PS01015">
    <property type="entry name" value="RIBOSOMAL_L19"/>
    <property type="match status" value="1"/>
</dbReference>
<dbReference type="FunFam" id="2.30.30.790:FF:000001">
    <property type="entry name" value="50S ribosomal protein L19"/>
    <property type="match status" value="1"/>
</dbReference>
<dbReference type="GO" id="GO:0003735">
    <property type="term" value="F:structural constituent of ribosome"/>
    <property type="evidence" value="ECO:0007669"/>
    <property type="project" value="InterPro"/>
</dbReference>
<dbReference type="InterPro" id="IPR001857">
    <property type="entry name" value="Ribosomal_bL19"/>
</dbReference>
<evidence type="ECO:0000313" key="8">
    <source>
        <dbReference type="EMBL" id="RDU50793.1"/>
    </source>
</evidence>